<evidence type="ECO:0000313" key="9">
    <source>
        <dbReference type="Proteomes" id="UP000000759"/>
    </source>
</evidence>
<proteinExistence type="inferred from homology"/>
<dbReference type="InterPro" id="IPR000905">
    <property type="entry name" value="Gcp-like_dom"/>
</dbReference>
<keyword evidence="5" id="KW-0012">Acyltransferase</keyword>
<evidence type="ECO:0000256" key="5">
    <source>
        <dbReference type="ARBA" id="ARBA00023315"/>
    </source>
</evidence>
<dbReference type="STRING" id="556484.B7FSB7"/>
<evidence type="ECO:0000313" key="8">
    <source>
        <dbReference type="EMBL" id="EEC50769.1"/>
    </source>
</evidence>
<dbReference type="eggNOG" id="KOG2707">
    <property type="taxonomic scope" value="Eukaryota"/>
</dbReference>
<protein>
    <recommendedName>
        <fullName evidence="1">N(6)-L-threonylcarbamoyladenine synthase</fullName>
        <ecNumber evidence="1">2.3.1.234</ecNumber>
    </recommendedName>
</protein>
<evidence type="ECO:0000259" key="7">
    <source>
        <dbReference type="Pfam" id="PF00814"/>
    </source>
</evidence>
<reference evidence="9" key="2">
    <citation type="submission" date="2008-08" db="EMBL/GenBank/DDBJ databases">
        <authorList>
            <consortium name="Diatom Consortium"/>
            <person name="Grigoriev I."/>
            <person name="Grimwood J."/>
            <person name="Kuo A."/>
            <person name="Otillar R.P."/>
            <person name="Salamov A."/>
            <person name="Detter J.C."/>
            <person name="Lindquist E."/>
            <person name="Shapiro H."/>
            <person name="Lucas S."/>
            <person name="Glavina del Rio T."/>
            <person name="Pitluck S."/>
            <person name="Rokhsar D."/>
            <person name="Bowler C."/>
        </authorList>
    </citation>
    <scope>GENOME REANNOTATION</scope>
    <source>
        <strain evidence="9">CCAP 1055/1</strain>
    </source>
</reference>
<keyword evidence="3" id="KW-0819">tRNA processing</keyword>
<dbReference type="AlphaFoldDB" id="B7FSB7"/>
<dbReference type="PANTHER" id="PTHR11735">
    <property type="entry name" value="TRNA N6-ADENOSINE THREONYLCARBAMOYLTRANSFERASE"/>
    <property type="match status" value="1"/>
</dbReference>
<dbReference type="InterPro" id="IPR017861">
    <property type="entry name" value="KAE1/TsaD"/>
</dbReference>
<evidence type="ECO:0000256" key="1">
    <source>
        <dbReference type="ARBA" id="ARBA00012156"/>
    </source>
</evidence>
<dbReference type="EMBL" id="CM000606">
    <property type="protein sequence ID" value="EEC50769.1"/>
    <property type="molecule type" value="Genomic_DNA"/>
</dbReference>
<dbReference type="EC" id="2.3.1.234" evidence="1"/>
<dbReference type="Gene3D" id="3.30.420.40">
    <property type="match status" value="2"/>
</dbReference>
<dbReference type="FunFam" id="3.30.420.40:FF:000012">
    <property type="entry name" value="tRNA N6-adenosine threonylcarbamoyltransferase"/>
    <property type="match status" value="1"/>
</dbReference>
<dbReference type="Pfam" id="PF00814">
    <property type="entry name" value="TsaD"/>
    <property type="match status" value="1"/>
</dbReference>
<dbReference type="InterPro" id="IPR022450">
    <property type="entry name" value="TsaD"/>
</dbReference>
<dbReference type="Proteomes" id="UP000000759">
    <property type="component" value="Chromosome 2"/>
</dbReference>
<evidence type="ECO:0000256" key="4">
    <source>
        <dbReference type="ARBA" id="ARBA00022723"/>
    </source>
</evidence>
<accession>B7FSB7</accession>
<dbReference type="GO" id="GO:0002949">
    <property type="term" value="P:tRNA threonylcarbamoyladenosine modification"/>
    <property type="evidence" value="ECO:0007669"/>
    <property type="project" value="InterPro"/>
</dbReference>
<dbReference type="PANTHER" id="PTHR11735:SF6">
    <property type="entry name" value="TRNA N6-ADENOSINE THREONYLCARBAMOYLTRANSFERASE, MITOCHONDRIAL"/>
    <property type="match status" value="1"/>
</dbReference>
<evidence type="ECO:0000256" key="2">
    <source>
        <dbReference type="ARBA" id="ARBA00022679"/>
    </source>
</evidence>
<evidence type="ECO:0000256" key="6">
    <source>
        <dbReference type="ARBA" id="ARBA00048117"/>
    </source>
</evidence>
<dbReference type="InterPro" id="IPR043129">
    <property type="entry name" value="ATPase_NBD"/>
</dbReference>
<dbReference type="RefSeq" id="XP_002177955.1">
    <property type="nucleotide sequence ID" value="XM_002177919.1"/>
</dbReference>
<keyword evidence="2" id="KW-0808">Transferase</keyword>
<dbReference type="PRINTS" id="PR00789">
    <property type="entry name" value="OSIALOPTASE"/>
</dbReference>
<dbReference type="CDD" id="cd24134">
    <property type="entry name" value="ASKHA_NBD_OSGEPL1_QRI7_euk"/>
    <property type="match status" value="1"/>
</dbReference>
<dbReference type="HOGENOM" id="CLU_023208_0_0_1"/>
<reference evidence="8 9" key="1">
    <citation type="journal article" date="2008" name="Nature">
        <title>The Phaeodactylum genome reveals the evolutionary history of diatom genomes.</title>
        <authorList>
            <person name="Bowler C."/>
            <person name="Allen A.E."/>
            <person name="Badger J.H."/>
            <person name="Grimwood J."/>
            <person name="Jabbari K."/>
            <person name="Kuo A."/>
            <person name="Maheswari U."/>
            <person name="Martens C."/>
            <person name="Maumus F."/>
            <person name="Otillar R.P."/>
            <person name="Rayko E."/>
            <person name="Salamov A."/>
            <person name="Vandepoele K."/>
            <person name="Beszteri B."/>
            <person name="Gruber A."/>
            <person name="Heijde M."/>
            <person name="Katinka M."/>
            <person name="Mock T."/>
            <person name="Valentin K."/>
            <person name="Verret F."/>
            <person name="Berges J.A."/>
            <person name="Brownlee C."/>
            <person name="Cadoret J.P."/>
            <person name="Chiovitti A."/>
            <person name="Choi C.J."/>
            <person name="Coesel S."/>
            <person name="De Martino A."/>
            <person name="Detter J.C."/>
            <person name="Durkin C."/>
            <person name="Falciatore A."/>
            <person name="Fournet J."/>
            <person name="Haruta M."/>
            <person name="Huysman M.J."/>
            <person name="Jenkins B.D."/>
            <person name="Jiroutova K."/>
            <person name="Jorgensen R.E."/>
            <person name="Joubert Y."/>
            <person name="Kaplan A."/>
            <person name="Kroger N."/>
            <person name="Kroth P.G."/>
            <person name="La Roche J."/>
            <person name="Lindquist E."/>
            <person name="Lommer M."/>
            <person name="Martin-Jezequel V."/>
            <person name="Lopez P.J."/>
            <person name="Lucas S."/>
            <person name="Mangogna M."/>
            <person name="McGinnis K."/>
            <person name="Medlin L.K."/>
            <person name="Montsant A."/>
            <person name="Oudot-Le Secq M.P."/>
            <person name="Napoli C."/>
            <person name="Obornik M."/>
            <person name="Parker M.S."/>
            <person name="Petit J.L."/>
            <person name="Porcel B.M."/>
            <person name="Poulsen N."/>
            <person name="Robison M."/>
            <person name="Rychlewski L."/>
            <person name="Rynearson T.A."/>
            <person name="Schmutz J."/>
            <person name="Shapiro H."/>
            <person name="Siaut M."/>
            <person name="Stanley M."/>
            <person name="Sussman M.R."/>
            <person name="Taylor A.R."/>
            <person name="Vardi A."/>
            <person name="von Dassow P."/>
            <person name="Vyverman W."/>
            <person name="Willis A."/>
            <person name="Wyrwicz L.S."/>
            <person name="Rokhsar D.S."/>
            <person name="Weissenbach J."/>
            <person name="Armbrust E.V."/>
            <person name="Green B.R."/>
            <person name="Van de Peer Y."/>
            <person name="Grigoriev I.V."/>
        </authorList>
    </citation>
    <scope>NUCLEOTIDE SEQUENCE [LARGE SCALE GENOMIC DNA]</scope>
    <source>
        <strain evidence="8 9">CCAP 1055/1</strain>
    </source>
</reference>
<dbReference type="HAMAP" id="MF_01445">
    <property type="entry name" value="TsaD"/>
    <property type="match status" value="1"/>
</dbReference>
<dbReference type="KEGG" id="pti:PHATRDRAFT_9987"/>
<dbReference type="SUPFAM" id="SSF53067">
    <property type="entry name" value="Actin-like ATPase domain"/>
    <property type="match status" value="1"/>
</dbReference>
<keyword evidence="4" id="KW-0479">Metal-binding</keyword>
<dbReference type="OrthoDB" id="10259622at2759"/>
<dbReference type="GO" id="GO:0005739">
    <property type="term" value="C:mitochondrion"/>
    <property type="evidence" value="ECO:0007669"/>
    <property type="project" value="TreeGrafter"/>
</dbReference>
<name>B7FSB7_PHATC</name>
<dbReference type="GO" id="GO:0061711">
    <property type="term" value="F:tRNA N(6)-L-threonylcarbamoyladenine synthase activity"/>
    <property type="evidence" value="ECO:0007669"/>
    <property type="project" value="UniProtKB-EC"/>
</dbReference>
<gene>
    <name evidence="8" type="ORF">PHATRDRAFT_9987</name>
</gene>
<evidence type="ECO:0000256" key="3">
    <source>
        <dbReference type="ARBA" id="ARBA00022694"/>
    </source>
</evidence>
<dbReference type="NCBIfam" id="TIGR03723">
    <property type="entry name" value="T6A_TsaD_YgjD"/>
    <property type="match status" value="1"/>
</dbReference>
<feature type="domain" description="Gcp-like" evidence="7">
    <location>
        <begin position="22"/>
        <end position="322"/>
    </location>
</feature>
<sequence>VLGIESSCDDTGAAVVRSDGVILGEALASQQEIHEAWGGVVPGLARDAHVEKIDGVVEEALAKAGMTMSDIDAVGVTVGPGLEICLRVGCTKARELAIEHKKPFVGIHHLEAHILMARLPLSMDFPFLALLVSGGHCQLMRCMGIGSYTILGGTLDDSLGEAFDKTARLLGLPTGGGGGPAVEKLARDGDSTVVTLPIPLRQRKDMDFSYAGLKTAVRKVAEKMVADKGLESVDELPYQDKANIAASFQNVAIKHLEQRLKYAMTQLEEDSGIRTLTVVGGVAANTELRTRLQELCLSRKQPWTIIVPPPRLCTDQGAMSAWAAVERIMVGSSDDPAEQEVFARFPFSSQ</sequence>
<dbReference type="GO" id="GO:0046872">
    <property type="term" value="F:metal ion binding"/>
    <property type="evidence" value="ECO:0007669"/>
    <property type="project" value="UniProtKB-KW"/>
</dbReference>
<organism evidence="8 9">
    <name type="scientific">Phaeodactylum tricornutum (strain CCAP 1055/1)</name>
    <dbReference type="NCBI Taxonomy" id="556484"/>
    <lineage>
        <taxon>Eukaryota</taxon>
        <taxon>Sar</taxon>
        <taxon>Stramenopiles</taxon>
        <taxon>Ochrophyta</taxon>
        <taxon>Bacillariophyta</taxon>
        <taxon>Bacillariophyceae</taxon>
        <taxon>Bacillariophycidae</taxon>
        <taxon>Naviculales</taxon>
        <taxon>Phaeodactylaceae</taxon>
        <taxon>Phaeodactylum</taxon>
    </lineage>
</organism>
<dbReference type="PaxDb" id="2850-Phatr9987"/>
<comment type="catalytic activity">
    <reaction evidence="6">
        <text>L-threonylcarbamoyladenylate + adenosine(37) in tRNA = N(6)-L-threonylcarbamoyladenosine(37) in tRNA + AMP + H(+)</text>
        <dbReference type="Rhea" id="RHEA:37059"/>
        <dbReference type="Rhea" id="RHEA-COMP:10162"/>
        <dbReference type="Rhea" id="RHEA-COMP:10163"/>
        <dbReference type="ChEBI" id="CHEBI:15378"/>
        <dbReference type="ChEBI" id="CHEBI:73682"/>
        <dbReference type="ChEBI" id="CHEBI:74411"/>
        <dbReference type="ChEBI" id="CHEBI:74418"/>
        <dbReference type="ChEBI" id="CHEBI:456215"/>
        <dbReference type="EC" id="2.3.1.234"/>
    </reaction>
</comment>
<dbReference type="GeneID" id="7197529"/>
<feature type="non-terminal residue" evidence="8">
    <location>
        <position position="1"/>
    </location>
</feature>
<dbReference type="InParanoid" id="B7FSB7"/>
<dbReference type="NCBIfam" id="TIGR00329">
    <property type="entry name" value="gcp_kae1"/>
    <property type="match status" value="1"/>
</dbReference>
<keyword evidence="9" id="KW-1185">Reference proteome</keyword>